<reference evidence="1 2" key="1">
    <citation type="submission" date="2018-05" db="EMBL/GenBank/DDBJ databases">
        <title>A metagenomic window into the 2 km-deep terrestrial subsurface aquifer revealed taxonomically and functionally diverse microbial community comprising novel uncultured bacterial lineages.</title>
        <authorList>
            <person name="Kadnikov V.V."/>
            <person name="Mardanov A.V."/>
            <person name="Beletsky A.V."/>
            <person name="Banks D."/>
            <person name="Pimenov N.V."/>
            <person name="Frank Y.A."/>
            <person name="Karnachuk O.V."/>
            <person name="Ravin N.V."/>
        </authorList>
    </citation>
    <scope>NUCLEOTIDE SEQUENCE [LARGE SCALE GENOMIC DNA]</scope>
    <source>
        <strain evidence="1">BY</strain>
    </source>
</reference>
<name>A0A2Z4Y836_SUMC1</name>
<evidence type="ECO:0000313" key="1">
    <source>
        <dbReference type="EMBL" id="AXA37176.1"/>
    </source>
</evidence>
<dbReference type="Proteomes" id="UP000262583">
    <property type="component" value="Chromosome"/>
</dbReference>
<dbReference type="KEGG" id="schv:BRCON_2406"/>
<evidence type="ECO:0000313" key="2">
    <source>
        <dbReference type="Proteomes" id="UP000262583"/>
    </source>
</evidence>
<protein>
    <submittedName>
        <fullName evidence="1">Uncharacterized protein</fullName>
    </submittedName>
</protein>
<dbReference type="EMBL" id="CP030759">
    <property type="protein sequence ID" value="AXA37176.1"/>
    <property type="molecule type" value="Genomic_DNA"/>
</dbReference>
<dbReference type="AlphaFoldDB" id="A0A2Z4Y836"/>
<gene>
    <name evidence="1" type="ORF">BRCON_2406</name>
</gene>
<organism evidence="1 2">
    <name type="scientific">Sumerlaea chitinivorans</name>
    <dbReference type="NCBI Taxonomy" id="2250252"/>
    <lineage>
        <taxon>Bacteria</taxon>
        <taxon>Candidatus Sumerlaeota</taxon>
        <taxon>Candidatus Sumerlaeia</taxon>
        <taxon>Candidatus Sumerlaeales</taxon>
        <taxon>Candidatus Sumerlaeaceae</taxon>
        <taxon>Candidatus Sumerlaea</taxon>
    </lineage>
</organism>
<sequence>MRPAGVGHPCFQRMTVGSDNTNLWAAIGVSFWMQSASLAAGE</sequence>
<accession>A0A2Z4Y836</accession>
<proteinExistence type="predicted"/>